<comment type="caution">
    <text evidence="12">Was originally thought to be a dihydrodipicolinate synthase (DHDPS), catalyzing the condensation of (S)-aspartate-beta-semialdehyde [(S)-ASA] and pyruvate to dihydrodipicolinate (DHDP). However, it was shown in E.coli that the product of the enzymatic reaction is not dihydrodipicolinate but in fact (4S)-4-hydroxy-2,3,4,5-tetrahydro-(2S)-dipicolinic acid (HTPA), and that the consecutive dehydration reaction leading to DHDP is not spontaneous but catalyzed by DapB.</text>
</comment>
<dbReference type="GO" id="GO:0009089">
    <property type="term" value="P:lysine biosynthetic process via diaminopimelate"/>
    <property type="evidence" value="ECO:0007669"/>
    <property type="project" value="UniProtKB-UniRule"/>
</dbReference>
<evidence type="ECO:0000256" key="10">
    <source>
        <dbReference type="ARBA" id="ARBA00023270"/>
    </source>
</evidence>
<dbReference type="NCBIfam" id="TIGR00674">
    <property type="entry name" value="dapA"/>
    <property type="match status" value="1"/>
</dbReference>
<dbReference type="EC" id="4.3.3.7" evidence="4 12"/>
<accession>A0A7X6S490</accession>
<evidence type="ECO:0000313" key="17">
    <source>
        <dbReference type="Proteomes" id="UP000549765"/>
    </source>
</evidence>
<dbReference type="GO" id="GO:0019877">
    <property type="term" value="P:diaminopimelate biosynthetic process"/>
    <property type="evidence" value="ECO:0007669"/>
    <property type="project" value="UniProtKB-UniRule"/>
</dbReference>
<evidence type="ECO:0000313" key="16">
    <source>
        <dbReference type="EMBL" id="NKZ24737.1"/>
    </source>
</evidence>
<dbReference type="Proteomes" id="UP000549765">
    <property type="component" value="Unassembled WGS sequence"/>
</dbReference>
<protein>
    <recommendedName>
        <fullName evidence="4 12">4-hydroxy-tetrahydrodipicolinate synthase</fullName>
        <shortName evidence="12">HTPA synthase</shortName>
        <ecNumber evidence="4 12">4.3.3.7</ecNumber>
    </recommendedName>
</protein>
<evidence type="ECO:0000256" key="13">
    <source>
        <dbReference type="PIRNR" id="PIRNR001365"/>
    </source>
</evidence>
<feature type="site" description="Part of a proton relay during catalysis" evidence="12">
    <location>
        <position position="47"/>
    </location>
</feature>
<feature type="site" description="Part of a proton relay during catalysis" evidence="12">
    <location>
        <position position="111"/>
    </location>
</feature>
<evidence type="ECO:0000256" key="12">
    <source>
        <dbReference type="HAMAP-Rule" id="MF_00418"/>
    </source>
</evidence>
<dbReference type="EMBL" id="JAAXPN010000009">
    <property type="protein sequence ID" value="NKZ24737.1"/>
    <property type="molecule type" value="Genomic_DNA"/>
</dbReference>
<comment type="caution">
    <text evidence="16">The sequence shown here is derived from an EMBL/GenBank/DDBJ whole genome shotgun (WGS) entry which is preliminary data.</text>
</comment>
<dbReference type="SUPFAM" id="SSF51569">
    <property type="entry name" value="Aldolase"/>
    <property type="match status" value="1"/>
</dbReference>
<dbReference type="Gene3D" id="3.20.20.70">
    <property type="entry name" value="Aldolase class I"/>
    <property type="match status" value="1"/>
</dbReference>
<evidence type="ECO:0000256" key="7">
    <source>
        <dbReference type="ARBA" id="ARBA00022915"/>
    </source>
</evidence>
<feature type="binding site" evidence="12 15">
    <location>
        <position position="206"/>
    </location>
    <ligand>
        <name>pyruvate</name>
        <dbReference type="ChEBI" id="CHEBI:15361"/>
    </ligand>
</feature>
<dbReference type="HAMAP" id="MF_00418">
    <property type="entry name" value="DapA"/>
    <property type="match status" value="1"/>
</dbReference>
<comment type="subcellular location">
    <subcellularLocation>
        <location evidence="12">Cytoplasm</location>
    </subcellularLocation>
</comment>
<reference evidence="16 17" key="1">
    <citation type="submission" date="2020-04" db="EMBL/GenBank/DDBJ databases">
        <title>MicrobeNet Type strains.</title>
        <authorList>
            <person name="Nicholson A.C."/>
        </authorList>
    </citation>
    <scope>NUCLEOTIDE SEQUENCE [LARGE SCALE GENOMIC DNA]</scope>
    <source>
        <strain evidence="16 17">CCUG 61472</strain>
    </source>
</reference>
<evidence type="ECO:0000256" key="1">
    <source>
        <dbReference type="ARBA" id="ARBA00003294"/>
    </source>
</evidence>
<keyword evidence="9 12" id="KW-0456">Lyase</keyword>
<dbReference type="PANTHER" id="PTHR12128:SF66">
    <property type="entry name" value="4-HYDROXY-2-OXOGLUTARATE ALDOLASE, MITOCHONDRIAL"/>
    <property type="match status" value="1"/>
</dbReference>
<dbReference type="RefSeq" id="WP_168722531.1">
    <property type="nucleotide sequence ID" value="NZ_JAAXPN010000009.1"/>
</dbReference>
<evidence type="ECO:0000256" key="5">
    <source>
        <dbReference type="ARBA" id="ARBA00022490"/>
    </source>
</evidence>
<keyword evidence="10 12" id="KW-0704">Schiff base</keyword>
<dbReference type="CDD" id="cd00950">
    <property type="entry name" value="DHDPS"/>
    <property type="match status" value="1"/>
</dbReference>
<evidence type="ECO:0000256" key="4">
    <source>
        <dbReference type="ARBA" id="ARBA00012086"/>
    </source>
</evidence>
<name>A0A7X6S490_9LACO</name>
<dbReference type="GO" id="GO:0008840">
    <property type="term" value="F:4-hydroxy-tetrahydrodipicolinate synthase activity"/>
    <property type="evidence" value="ECO:0007669"/>
    <property type="project" value="UniProtKB-UniRule"/>
</dbReference>
<evidence type="ECO:0000256" key="3">
    <source>
        <dbReference type="ARBA" id="ARBA00007592"/>
    </source>
</evidence>
<dbReference type="PANTHER" id="PTHR12128">
    <property type="entry name" value="DIHYDRODIPICOLINATE SYNTHASE"/>
    <property type="match status" value="1"/>
</dbReference>
<dbReference type="UniPathway" id="UPA00034">
    <property type="reaction ID" value="UER00017"/>
</dbReference>
<dbReference type="GO" id="GO:0005829">
    <property type="term" value="C:cytosol"/>
    <property type="evidence" value="ECO:0007669"/>
    <property type="project" value="TreeGrafter"/>
</dbReference>
<evidence type="ECO:0000256" key="14">
    <source>
        <dbReference type="PIRSR" id="PIRSR001365-1"/>
    </source>
</evidence>
<evidence type="ECO:0000256" key="11">
    <source>
        <dbReference type="ARBA" id="ARBA00047836"/>
    </source>
</evidence>
<comment type="catalytic activity">
    <reaction evidence="11 12">
        <text>L-aspartate 4-semialdehyde + pyruvate = (2S,4S)-4-hydroxy-2,3,4,5-tetrahydrodipicolinate + H2O + H(+)</text>
        <dbReference type="Rhea" id="RHEA:34171"/>
        <dbReference type="ChEBI" id="CHEBI:15361"/>
        <dbReference type="ChEBI" id="CHEBI:15377"/>
        <dbReference type="ChEBI" id="CHEBI:15378"/>
        <dbReference type="ChEBI" id="CHEBI:67139"/>
        <dbReference type="ChEBI" id="CHEBI:537519"/>
        <dbReference type="EC" id="4.3.3.7"/>
    </reaction>
</comment>
<dbReference type="InterPro" id="IPR002220">
    <property type="entry name" value="DapA-like"/>
</dbReference>
<dbReference type="PIRSF" id="PIRSF001365">
    <property type="entry name" value="DHDPS"/>
    <property type="match status" value="1"/>
</dbReference>
<evidence type="ECO:0000256" key="6">
    <source>
        <dbReference type="ARBA" id="ARBA00022605"/>
    </source>
</evidence>
<dbReference type="InterPro" id="IPR005263">
    <property type="entry name" value="DapA"/>
</dbReference>
<comment type="subunit">
    <text evidence="12">Homotetramer; dimer of dimers.</text>
</comment>
<dbReference type="InterPro" id="IPR013785">
    <property type="entry name" value="Aldolase_TIM"/>
</dbReference>
<evidence type="ECO:0000256" key="8">
    <source>
        <dbReference type="ARBA" id="ARBA00023154"/>
    </source>
</evidence>
<keyword evidence="8 12" id="KW-0457">Lysine biosynthesis</keyword>
<evidence type="ECO:0000256" key="2">
    <source>
        <dbReference type="ARBA" id="ARBA00005120"/>
    </source>
</evidence>
<dbReference type="Pfam" id="PF00701">
    <property type="entry name" value="DHDPS"/>
    <property type="match status" value="1"/>
</dbReference>
<comment type="pathway">
    <text evidence="2 12">Amino-acid biosynthesis; L-lysine biosynthesis via DAP pathway; (S)-tetrahydrodipicolinate from L-aspartate: step 3/4.</text>
</comment>
<keyword evidence="17" id="KW-1185">Reference proteome</keyword>
<keyword evidence="6 12" id="KW-0028">Amino-acid biosynthesis</keyword>
<evidence type="ECO:0000256" key="15">
    <source>
        <dbReference type="PIRSR" id="PIRSR001365-2"/>
    </source>
</evidence>
<comment type="function">
    <text evidence="1 12">Catalyzes the condensation of (S)-aspartate-beta-semialdehyde [(S)-ASA] and pyruvate to 4-hydroxy-tetrahydrodipicolinate (HTPA).</text>
</comment>
<feature type="active site" description="Proton donor/acceptor" evidence="12 14">
    <location>
        <position position="137"/>
    </location>
</feature>
<sequence length="291" mass="30625">MLLNEARVITAIITPFTADNKIDFPALETLTNHLLAHGSDGFVIGGTTGEGATMSDREKIELYQGFVKIVAGRGPIIANIGTNNTAASIEFGQAVAEIPGIDGALAVVPYYNKPNQKGLIAHFTAIADNVDLPLMVYNIPGRSTVKASVDTILTLAKHPRITALKQCTDLDELAAIIEHAPSDFTVYTGEDGQALAAKALGAAGVVSVASHLYGDEFQALFTALDAGNVAEAGRIQRFLNPKVDTLFSYPSPTPVKAALTAAGFATGGVRLPLVDLDEAEIAEILEKLEKN</sequence>
<keyword evidence="7 12" id="KW-0220">Diaminopimelate biosynthesis</keyword>
<keyword evidence="5 12" id="KW-0963">Cytoplasm</keyword>
<feature type="active site" description="Schiff-base intermediate with substrate" evidence="12 14">
    <location>
        <position position="165"/>
    </location>
</feature>
<evidence type="ECO:0000256" key="9">
    <source>
        <dbReference type="ARBA" id="ARBA00023239"/>
    </source>
</evidence>
<dbReference type="PRINTS" id="PR00146">
    <property type="entry name" value="DHPICSNTHASE"/>
</dbReference>
<comment type="similarity">
    <text evidence="3 12 13">Belongs to the DapA family.</text>
</comment>
<feature type="binding site" evidence="12 15">
    <location>
        <position position="48"/>
    </location>
    <ligand>
        <name>pyruvate</name>
        <dbReference type="ChEBI" id="CHEBI:15361"/>
    </ligand>
</feature>
<proteinExistence type="inferred from homology"/>
<dbReference type="SMART" id="SM01130">
    <property type="entry name" value="DHDPS"/>
    <property type="match status" value="1"/>
</dbReference>
<organism evidence="16 17">
    <name type="scientific">Periweissella fabalis</name>
    <dbReference type="NCBI Taxonomy" id="1070421"/>
    <lineage>
        <taxon>Bacteria</taxon>
        <taxon>Bacillati</taxon>
        <taxon>Bacillota</taxon>
        <taxon>Bacilli</taxon>
        <taxon>Lactobacillales</taxon>
        <taxon>Lactobacillaceae</taxon>
        <taxon>Periweissella</taxon>
    </lineage>
</organism>
<dbReference type="AlphaFoldDB" id="A0A7X6S490"/>
<gene>
    <name evidence="12 16" type="primary">dapA</name>
    <name evidence="16" type="ORF">HF964_08015</name>
</gene>